<evidence type="ECO:0000256" key="1">
    <source>
        <dbReference type="SAM" id="MobiDB-lite"/>
    </source>
</evidence>
<dbReference type="Proteomes" id="UP001500190">
    <property type="component" value="Unassembled WGS sequence"/>
</dbReference>
<evidence type="ECO:0000313" key="2">
    <source>
        <dbReference type="EMBL" id="GAA1602834.1"/>
    </source>
</evidence>
<feature type="compositionally biased region" description="Polar residues" evidence="1">
    <location>
        <begin position="18"/>
        <end position="36"/>
    </location>
</feature>
<dbReference type="EMBL" id="BAAAND010000009">
    <property type="protein sequence ID" value="GAA1602834.1"/>
    <property type="molecule type" value="Genomic_DNA"/>
</dbReference>
<feature type="region of interest" description="Disordered" evidence="1">
    <location>
        <begin position="18"/>
        <end position="40"/>
    </location>
</feature>
<protein>
    <submittedName>
        <fullName evidence="2">Uncharacterized protein</fullName>
    </submittedName>
</protein>
<gene>
    <name evidence="2" type="ORF">GCM10009742_58950</name>
</gene>
<evidence type="ECO:0000313" key="3">
    <source>
        <dbReference type="Proteomes" id="UP001500190"/>
    </source>
</evidence>
<keyword evidence="3" id="KW-1185">Reference proteome</keyword>
<dbReference type="PROSITE" id="PS51257">
    <property type="entry name" value="PROKAR_LIPOPROTEIN"/>
    <property type="match status" value="1"/>
</dbReference>
<accession>A0ABN2EEP6</accession>
<dbReference type="RefSeq" id="WP_344197172.1">
    <property type="nucleotide sequence ID" value="NZ_BAAAND010000009.1"/>
</dbReference>
<sequence length="183" mass="19771">MRVGLALLGAVALTGCTSVNPARTPTPQPTAKSTPEPTREVAPQRFRIVPDDYHVPYAGTAQDGRKFFLSDELFAGNAGYVGLYLWNADGTFDEVKADVVRRTPGVPPAQAASAGADALIKSRLAELGNYKLEPIDVAPFTTKVDGTTFGWILDQFEGQYSIHIEPGDFIAYYAPWDGLGYDT</sequence>
<comment type="caution">
    <text evidence="2">The sequence shown here is derived from an EMBL/GenBank/DDBJ whole genome shotgun (WGS) entry which is preliminary data.</text>
</comment>
<proteinExistence type="predicted"/>
<name>A0ABN2EEP6_9ACTN</name>
<reference evidence="2 3" key="1">
    <citation type="journal article" date="2019" name="Int. J. Syst. Evol. Microbiol.">
        <title>The Global Catalogue of Microorganisms (GCM) 10K type strain sequencing project: providing services to taxonomists for standard genome sequencing and annotation.</title>
        <authorList>
            <consortium name="The Broad Institute Genomics Platform"/>
            <consortium name="The Broad Institute Genome Sequencing Center for Infectious Disease"/>
            <person name="Wu L."/>
            <person name="Ma J."/>
        </authorList>
    </citation>
    <scope>NUCLEOTIDE SEQUENCE [LARGE SCALE GENOMIC DNA]</scope>
    <source>
        <strain evidence="2 3">JCM 14304</strain>
    </source>
</reference>
<organism evidence="2 3">
    <name type="scientific">Kribbella karoonensis</name>
    <dbReference type="NCBI Taxonomy" id="324851"/>
    <lineage>
        <taxon>Bacteria</taxon>
        <taxon>Bacillati</taxon>
        <taxon>Actinomycetota</taxon>
        <taxon>Actinomycetes</taxon>
        <taxon>Propionibacteriales</taxon>
        <taxon>Kribbellaceae</taxon>
        <taxon>Kribbella</taxon>
    </lineage>
</organism>